<dbReference type="PROSITE" id="PS50994">
    <property type="entry name" value="INTEGRASE"/>
    <property type="match status" value="1"/>
</dbReference>
<proteinExistence type="predicted"/>
<dbReference type="GO" id="GO:0015074">
    <property type="term" value="P:DNA integration"/>
    <property type="evidence" value="ECO:0007669"/>
    <property type="project" value="InterPro"/>
</dbReference>
<comment type="caution">
    <text evidence="3">The sequence shown here is derived from an EMBL/GenBank/DDBJ whole genome shotgun (WGS) entry which is preliminary data.</text>
</comment>
<evidence type="ECO:0000256" key="1">
    <source>
        <dbReference type="ARBA" id="ARBA00012493"/>
    </source>
</evidence>
<accession>A0A6G0W069</accession>
<dbReference type="PANTHER" id="PTHR37984">
    <property type="entry name" value="PROTEIN CBG26694"/>
    <property type="match status" value="1"/>
</dbReference>
<protein>
    <recommendedName>
        <fullName evidence="1">RNA-directed DNA polymerase</fullName>
        <ecNumber evidence="1">2.7.7.49</ecNumber>
    </recommendedName>
</protein>
<dbReference type="InterPro" id="IPR050951">
    <property type="entry name" value="Retrovirus_Pol_polyprotein"/>
</dbReference>
<keyword evidence="4" id="KW-1185">Reference proteome</keyword>
<dbReference type="InterPro" id="IPR036397">
    <property type="entry name" value="RNaseH_sf"/>
</dbReference>
<dbReference type="InterPro" id="IPR041588">
    <property type="entry name" value="Integrase_H2C2"/>
</dbReference>
<evidence type="ECO:0000313" key="4">
    <source>
        <dbReference type="Proteomes" id="UP000478052"/>
    </source>
</evidence>
<dbReference type="Gene3D" id="1.10.340.70">
    <property type="match status" value="1"/>
</dbReference>
<evidence type="ECO:0000259" key="2">
    <source>
        <dbReference type="PROSITE" id="PS50994"/>
    </source>
</evidence>
<dbReference type="InterPro" id="IPR012337">
    <property type="entry name" value="RNaseH-like_sf"/>
</dbReference>
<dbReference type="GO" id="GO:0003676">
    <property type="term" value="F:nucleic acid binding"/>
    <property type="evidence" value="ECO:0007669"/>
    <property type="project" value="InterPro"/>
</dbReference>
<feature type="domain" description="Integrase catalytic" evidence="2">
    <location>
        <begin position="141"/>
        <end position="242"/>
    </location>
</feature>
<dbReference type="GO" id="GO:0003964">
    <property type="term" value="F:RNA-directed DNA polymerase activity"/>
    <property type="evidence" value="ECO:0007669"/>
    <property type="project" value="UniProtKB-EC"/>
</dbReference>
<dbReference type="InterPro" id="IPR001584">
    <property type="entry name" value="Integrase_cat-core"/>
</dbReference>
<gene>
    <name evidence="3" type="ORF">FWK35_00029681</name>
</gene>
<dbReference type="Proteomes" id="UP000478052">
    <property type="component" value="Unassembled WGS sequence"/>
</dbReference>
<dbReference type="Pfam" id="PF17921">
    <property type="entry name" value="Integrase_H2C2"/>
    <property type="match status" value="1"/>
</dbReference>
<dbReference type="OrthoDB" id="115435at2759"/>
<dbReference type="EC" id="2.7.7.49" evidence="1"/>
<dbReference type="Gene3D" id="3.30.420.10">
    <property type="entry name" value="Ribonuclease H-like superfamily/Ribonuclease H"/>
    <property type="match status" value="1"/>
</dbReference>
<evidence type="ECO:0000313" key="3">
    <source>
        <dbReference type="EMBL" id="KAF0713245.1"/>
    </source>
</evidence>
<sequence>MRMAHVDALSRAPVEDEESLDKALAERQTVCVSITLEERMIMCQTADSDVAHIKGQIEESLDEGLGLSYVVKDQLLYRKFRDKLLFVMPKSMRKSLVVTAHDLSGHPAVNCTMANVLQYFWFSNNRRYVKLHIWACFECLLMRVPRGKRPGLLHPIPIGKRPFGTVHVDHVGPFITAPVPNTRSEPLIKCVRQFVREYGFPGQLITDRGTCYTSGAFGDYCTAQGIKLIWTSSRHPQANGQV</sequence>
<dbReference type="SUPFAM" id="SSF53098">
    <property type="entry name" value="Ribonuclease H-like"/>
    <property type="match status" value="1"/>
</dbReference>
<name>A0A6G0W069_APHCR</name>
<reference evidence="3 4" key="1">
    <citation type="submission" date="2019-08" db="EMBL/GenBank/DDBJ databases">
        <title>Whole genome of Aphis craccivora.</title>
        <authorList>
            <person name="Voronova N.V."/>
            <person name="Shulinski R.S."/>
            <person name="Bandarenka Y.V."/>
            <person name="Zhorov D.G."/>
            <person name="Warner D."/>
        </authorList>
    </citation>
    <scope>NUCLEOTIDE SEQUENCE [LARGE SCALE GENOMIC DNA]</scope>
    <source>
        <strain evidence="3">180601</strain>
        <tissue evidence="3">Whole Body</tissue>
    </source>
</reference>
<dbReference type="EMBL" id="VUJU01010732">
    <property type="protein sequence ID" value="KAF0713245.1"/>
    <property type="molecule type" value="Genomic_DNA"/>
</dbReference>
<dbReference type="AlphaFoldDB" id="A0A6G0W069"/>
<organism evidence="3 4">
    <name type="scientific">Aphis craccivora</name>
    <name type="common">Cowpea aphid</name>
    <dbReference type="NCBI Taxonomy" id="307492"/>
    <lineage>
        <taxon>Eukaryota</taxon>
        <taxon>Metazoa</taxon>
        <taxon>Ecdysozoa</taxon>
        <taxon>Arthropoda</taxon>
        <taxon>Hexapoda</taxon>
        <taxon>Insecta</taxon>
        <taxon>Pterygota</taxon>
        <taxon>Neoptera</taxon>
        <taxon>Paraneoptera</taxon>
        <taxon>Hemiptera</taxon>
        <taxon>Sternorrhyncha</taxon>
        <taxon>Aphidomorpha</taxon>
        <taxon>Aphidoidea</taxon>
        <taxon>Aphididae</taxon>
        <taxon>Aphidini</taxon>
        <taxon>Aphis</taxon>
        <taxon>Aphis</taxon>
    </lineage>
</organism>
<dbReference type="PANTHER" id="PTHR37984:SF15">
    <property type="entry name" value="INTEGRASE CATALYTIC DOMAIN-CONTAINING PROTEIN"/>
    <property type="match status" value="1"/>
</dbReference>